<gene>
    <name evidence="2" type="ORF">QE152_g20789</name>
</gene>
<feature type="region of interest" description="Disordered" evidence="1">
    <location>
        <begin position="1"/>
        <end position="52"/>
    </location>
</feature>
<keyword evidence="3" id="KW-1185">Reference proteome</keyword>
<dbReference type="Proteomes" id="UP001458880">
    <property type="component" value="Unassembled WGS sequence"/>
</dbReference>
<dbReference type="PANTHER" id="PTHR34756">
    <property type="entry name" value="CELL DIVISION CYCLE-ASSOCIATED PROTEIN 3"/>
    <property type="match status" value="1"/>
</dbReference>
<dbReference type="PANTHER" id="PTHR34756:SF1">
    <property type="entry name" value="CELL DIVISION CYCLE-ASSOCIATED PROTEIN 3"/>
    <property type="match status" value="1"/>
</dbReference>
<reference evidence="2 3" key="1">
    <citation type="journal article" date="2024" name="BMC Genomics">
        <title>De novo assembly and annotation of Popillia japonica's genome with initial clues to its potential as an invasive pest.</title>
        <authorList>
            <person name="Cucini C."/>
            <person name="Boschi S."/>
            <person name="Funari R."/>
            <person name="Cardaioli E."/>
            <person name="Iannotti N."/>
            <person name="Marturano G."/>
            <person name="Paoli F."/>
            <person name="Bruttini M."/>
            <person name="Carapelli A."/>
            <person name="Frati F."/>
            <person name="Nardi F."/>
        </authorList>
    </citation>
    <scope>NUCLEOTIDE SEQUENCE [LARGE SCALE GENOMIC DNA]</scope>
    <source>
        <strain evidence="2">DMR45628</strain>
    </source>
</reference>
<protein>
    <submittedName>
        <fullName evidence="2">Uncharacterized protein</fullName>
    </submittedName>
</protein>
<feature type="compositionally biased region" description="Polar residues" evidence="1">
    <location>
        <begin position="333"/>
        <end position="352"/>
    </location>
</feature>
<evidence type="ECO:0000313" key="2">
    <source>
        <dbReference type="EMBL" id="KAK9721695.1"/>
    </source>
</evidence>
<dbReference type="EMBL" id="JASPKY010000196">
    <property type="protein sequence ID" value="KAK9721695.1"/>
    <property type="molecule type" value="Genomic_DNA"/>
</dbReference>
<dbReference type="InterPro" id="IPR038832">
    <property type="entry name" value="CDCA3"/>
</dbReference>
<accession>A0AAW1KPL6</accession>
<comment type="caution">
    <text evidence="2">The sequence shown here is derived from an EMBL/GenBank/DDBJ whole genome shotgun (WGS) entry which is preliminary data.</text>
</comment>
<dbReference type="AlphaFoldDB" id="A0AAW1KPL6"/>
<organism evidence="2 3">
    <name type="scientific">Popillia japonica</name>
    <name type="common">Japanese beetle</name>
    <dbReference type="NCBI Taxonomy" id="7064"/>
    <lineage>
        <taxon>Eukaryota</taxon>
        <taxon>Metazoa</taxon>
        <taxon>Ecdysozoa</taxon>
        <taxon>Arthropoda</taxon>
        <taxon>Hexapoda</taxon>
        <taxon>Insecta</taxon>
        <taxon>Pterygota</taxon>
        <taxon>Neoptera</taxon>
        <taxon>Endopterygota</taxon>
        <taxon>Coleoptera</taxon>
        <taxon>Polyphaga</taxon>
        <taxon>Scarabaeiformia</taxon>
        <taxon>Scarabaeidae</taxon>
        <taxon>Rutelinae</taxon>
        <taxon>Popillia</taxon>
    </lineage>
</organism>
<evidence type="ECO:0000313" key="3">
    <source>
        <dbReference type="Proteomes" id="UP001458880"/>
    </source>
</evidence>
<evidence type="ECO:0000256" key="1">
    <source>
        <dbReference type="SAM" id="MobiDB-lite"/>
    </source>
</evidence>
<name>A0AAW1KPL6_POPJA</name>
<feature type="compositionally biased region" description="Basic and acidic residues" evidence="1">
    <location>
        <begin position="357"/>
        <end position="366"/>
    </location>
</feature>
<feature type="region of interest" description="Disordered" evidence="1">
    <location>
        <begin position="333"/>
        <end position="367"/>
    </location>
</feature>
<sequence>MGAPASKFGQEIEQEEPAQGSLPSTPILTPKTRLTDLDPRSPSENINRTPIDIFLSKNKKSLQAENESTPIDTAKKIFSPKIPFKSIDPRSPTTEFVRTPIIVPDDNAALPTKLHNKNLDNVRKTLVNTPLTNFKKKLPERTSPKLLESIVISPKSTEIKRKSYVGVLETNLDYIETDLDTVKPKGKLDDDVDDKLEEEMYSINESSGEEFSTPQRDTQSLKSNFKCEEICLNNLNDPRSPSAYFIRTPIELSKKLETLDVKDNLRVQECNENNDSLTPTNLNQEINKVHPETPRENQSKSETVKDFDKKLTNLIYEDAQNSVTVVKNKRVSNGRSRTPLSTKNLNTNTTRGASKLKVHDKPRKSGSEFSRIPIFQNKKGKGKFNQQCENTPPRNLDFEKIEKQKWDPNNTIII</sequence>
<proteinExistence type="predicted"/>